<keyword evidence="3" id="KW-1185">Reference proteome</keyword>
<evidence type="ECO:0000256" key="1">
    <source>
        <dbReference type="SAM" id="MobiDB-lite"/>
    </source>
</evidence>
<feature type="non-terminal residue" evidence="2">
    <location>
        <position position="137"/>
    </location>
</feature>
<reference evidence="2 3" key="1">
    <citation type="journal article" date="2021" name="Nat. Plants">
        <title>The Taxus genome provides insights into paclitaxel biosynthesis.</title>
        <authorList>
            <person name="Xiong X."/>
            <person name="Gou J."/>
            <person name="Liao Q."/>
            <person name="Li Y."/>
            <person name="Zhou Q."/>
            <person name="Bi G."/>
            <person name="Li C."/>
            <person name="Du R."/>
            <person name="Wang X."/>
            <person name="Sun T."/>
            <person name="Guo L."/>
            <person name="Liang H."/>
            <person name="Lu P."/>
            <person name="Wu Y."/>
            <person name="Zhang Z."/>
            <person name="Ro D.K."/>
            <person name="Shang Y."/>
            <person name="Huang S."/>
            <person name="Yan J."/>
        </authorList>
    </citation>
    <scope>NUCLEOTIDE SEQUENCE [LARGE SCALE GENOMIC DNA]</scope>
    <source>
        <strain evidence="2">Ta-2019</strain>
    </source>
</reference>
<feature type="non-terminal residue" evidence="2">
    <location>
        <position position="1"/>
    </location>
</feature>
<dbReference type="AlphaFoldDB" id="A0AA38LCU5"/>
<feature type="compositionally biased region" description="Basic and acidic residues" evidence="1">
    <location>
        <begin position="105"/>
        <end position="115"/>
    </location>
</feature>
<evidence type="ECO:0000313" key="3">
    <source>
        <dbReference type="Proteomes" id="UP000824469"/>
    </source>
</evidence>
<gene>
    <name evidence="2" type="ORF">KI387_015162</name>
</gene>
<evidence type="ECO:0000313" key="2">
    <source>
        <dbReference type="EMBL" id="KAH9320523.1"/>
    </source>
</evidence>
<comment type="caution">
    <text evidence="2">The sequence shown here is derived from an EMBL/GenBank/DDBJ whole genome shotgun (WGS) entry which is preliminary data.</text>
</comment>
<protein>
    <submittedName>
        <fullName evidence="2">Uncharacterized protein</fullName>
    </submittedName>
</protein>
<dbReference type="Proteomes" id="UP000824469">
    <property type="component" value="Unassembled WGS sequence"/>
</dbReference>
<sequence>GTKVRGRRGSAGLVQVSPFRAVQRNLSQAVRDSWDKSTQRTQTTRIGRNRGLSLGTSGQKVRAGREEPRANGNVPRVFASKRDREAHFGRIGEICPRRFGTSGPKIREGREDPEKLPTNQNVTRVTGGGAIKKFRLS</sequence>
<feature type="region of interest" description="Disordered" evidence="1">
    <location>
        <begin position="29"/>
        <end position="73"/>
    </location>
</feature>
<organism evidence="2 3">
    <name type="scientific">Taxus chinensis</name>
    <name type="common">Chinese yew</name>
    <name type="synonym">Taxus wallichiana var. chinensis</name>
    <dbReference type="NCBI Taxonomy" id="29808"/>
    <lineage>
        <taxon>Eukaryota</taxon>
        <taxon>Viridiplantae</taxon>
        <taxon>Streptophyta</taxon>
        <taxon>Embryophyta</taxon>
        <taxon>Tracheophyta</taxon>
        <taxon>Spermatophyta</taxon>
        <taxon>Pinopsida</taxon>
        <taxon>Pinidae</taxon>
        <taxon>Conifers II</taxon>
        <taxon>Cupressales</taxon>
        <taxon>Taxaceae</taxon>
        <taxon>Taxus</taxon>
    </lineage>
</organism>
<name>A0AA38LCU5_TAXCH</name>
<dbReference type="EMBL" id="JAHRHJ020000003">
    <property type="protein sequence ID" value="KAH9320523.1"/>
    <property type="molecule type" value="Genomic_DNA"/>
</dbReference>
<feature type="region of interest" description="Disordered" evidence="1">
    <location>
        <begin position="95"/>
        <end position="124"/>
    </location>
</feature>
<proteinExistence type="predicted"/>
<accession>A0AA38LCU5</accession>